<evidence type="ECO:0000256" key="14">
    <source>
        <dbReference type="PROSITE-ProRule" id="PRU10141"/>
    </source>
</evidence>
<dbReference type="AlphaFoldDB" id="A0A183DQ47"/>
<comment type="catalytic activity">
    <reaction evidence="12">
        <text>L-threonyl-[protein] + ATP = O-phospho-L-threonyl-[protein] + ADP + H(+)</text>
        <dbReference type="Rhea" id="RHEA:46608"/>
        <dbReference type="Rhea" id="RHEA-COMP:11060"/>
        <dbReference type="Rhea" id="RHEA-COMP:11605"/>
        <dbReference type="ChEBI" id="CHEBI:15378"/>
        <dbReference type="ChEBI" id="CHEBI:30013"/>
        <dbReference type="ChEBI" id="CHEBI:30616"/>
        <dbReference type="ChEBI" id="CHEBI:61977"/>
        <dbReference type="ChEBI" id="CHEBI:456216"/>
        <dbReference type="EC" id="2.7.11.1"/>
    </reaction>
</comment>
<organism evidence="19">
    <name type="scientific">Gongylonema pulchrum</name>
    <dbReference type="NCBI Taxonomy" id="637853"/>
    <lineage>
        <taxon>Eukaryota</taxon>
        <taxon>Metazoa</taxon>
        <taxon>Ecdysozoa</taxon>
        <taxon>Nematoda</taxon>
        <taxon>Chromadorea</taxon>
        <taxon>Rhabditida</taxon>
        <taxon>Spirurina</taxon>
        <taxon>Spiruromorpha</taxon>
        <taxon>Spiruroidea</taxon>
        <taxon>Gongylonematidae</taxon>
        <taxon>Gongylonema</taxon>
    </lineage>
</organism>
<dbReference type="CDD" id="cd05581">
    <property type="entry name" value="STKc_PDK1"/>
    <property type="match status" value="1"/>
</dbReference>
<reference evidence="17 18" key="2">
    <citation type="submission" date="2018-11" db="EMBL/GenBank/DDBJ databases">
        <authorList>
            <consortium name="Pathogen Informatics"/>
        </authorList>
    </citation>
    <scope>NUCLEOTIDE SEQUENCE [LARGE SCALE GENOMIC DNA]</scope>
</reference>
<dbReference type="SUPFAM" id="SSF56112">
    <property type="entry name" value="Protein kinase-like (PK-like)"/>
    <property type="match status" value="1"/>
</dbReference>
<dbReference type="GO" id="GO:0035556">
    <property type="term" value="P:intracellular signal transduction"/>
    <property type="evidence" value="ECO:0007669"/>
    <property type="project" value="TreeGrafter"/>
</dbReference>
<proteinExistence type="inferred from homology"/>
<evidence type="ECO:0000313" key="19">
    <source>
        <dbReference type="WBParaSite" id="GPUH_0001085101-mRNA-1"/>
    </source>
</evidence>
<dbReference type="FunFam" id="1.10.510.10:FF:000833">
    <property type="entry name" value="AGC family protein kinase"/>
    <property type="match status" value="1"/>
</dbReference>
<evidence type="ECO:0000256" key="1">
    <source>
        <dbReference type="ARBA" id="ARBA00004496"/>
    </source>
</evidence>
<dbReference type="PANTHER" id="PTHR24356">
    <property type="entry name" value="SERINE/THREONINE-PROTEIN KINASE"/>
    <property type="match status" value="1"/>
</dbReference>
<evidence type="ECO:0000313" key="18">
    <source>
        <dbReference type="Proteomes" id="UP000271098"/>
    </source>
</evidence>
<dbReference type="PROSITE" id="PS50011">
    <property type="entry name" value="PROTEIN_KINASE_DOM"/>
    <property type="match status" value="1"/>
</dbReference>
<dbReference type="PROSITE" id="PS00108">
    <property type="entry name" value="PROTEIN_KINASE_ST"/>
    <property type="match status" value="1"/>
</dbReference>
<keyword evidence="10" id="KW-0418">Kinase</keyword>
<protein>
    <recommendedName>
        <fullName evidence="4">3-phosphoinositide-dependent protein kinase 1</fullName>
        <ecNumber evidence="3">2.7.11.1</ecNumber>
    </recommendedName>
</protein>
<comment type="catalytic activity">
    <reaction evidence="13">
        <text>L-seryl-[protein] + ATP = O-phospho-L-seryl-[protein] + ADP + H(+)</text>
        <dbReference type="Rhea" id="RHEA:17989"/>
        <dbReference type="Rhea" id="RHEA-COMP:9863"/>
        <dbReference type="Rhea" id="RHEA-COMP:11604"/>
        <dbReference type="ChEBI" id="CHEBI:15378"/>
        <dbReference type="ChEBI" id="CHEBI:29999"/>
        <dbReference type="ChEBI" id="CHEBI:30616"/>
        <dbReference type="ChEBI" id="CHEBI:83421"/>
        <dbReference type="ChEBI" id="CHEBI:456216"/>
        <dbReference type="EC" id="2.7.11.1"/>
    </reaction>
</comment>
<dbReference type="Gene3D" id="3.30.200.20">
    <property type="entry name" value="Phosphorylase Kinase, domain 1"/>
    <property type="match status" value="1"/>
</dbReference>
<dbReference type="InterPro" id="IPR017441">
    <property type="entry name" value="Protein_kinase_ATP_BS"/>
</dbReference>
<evidence type="ECO:0000256" key="7">
    <source>
        <dbReference type="ARBA" id="ARBA00022527"/>
    </source>
</evidence>
<evidence type="ECO:0000256" key="9">
    <source>
        <dbReference type="ARBA" id="ARBA00022741"/>
    </source>
</evidence>
<dbReference type="GO" id="GO:0004674">
    <property type="term" value="F:protein serine/threonine kinase activity"/>
    <property type="evidence" value="ECO:0007669"/>
    <property type="project" value="UniProtKB-KW"/>
</dbReference>
<dbReference type="Proteomes" id="UP000271098">
    <property type="component" value="Unassembled WGS sequence"/>
</dbReference>
<evidence type="ECO:0000256" key="12">
    <source>
        <dbReference type="ARBA" id="ARBA00047899"/>
    </source>
</evidence>
<dbReference type="PANTHER" id="PTHR24356:SF163">
    <property type="entry name" value="3-PHOSPHOINOSITIDE-DEPENDENT PROTEIN KINASE 1-RELATED"/>
    <property type="match status" value="1"/>
</dbReference>
<dbReference type="WBParaSite" id="GPUH_0001085101-mRNA-1">
    <property type="protein sequence ID" value="GPUH_0001085101-mRNA-1"/>
    <property type="gene ID" value="GPUH_0001085101"/>
</dbReference>
<dbReference type="Gene3D" id="1.10.510.10">
    <property type="entry name" value="Transferase(Phosphotransferase) domain 1"/>
    <property type="match status" value="1"/>
</dbReference>
<evidence type="ECO:0000256" key="4">
    <source>
        <dbReference type="ARBA" id="ARBA00018538"/>
    </source>
</evidence>
<dbReference type="SMART" id="SM00233">
    <property type="entry name" value="PH"/>
    <property type="match status" value="1"/>
</dbReference>
<keyword evidence="6" id="KW-0963">Cytoplasm</keyword>
<keyword evidence="18" id="KW-1185">Reference proteome</keyword>
<dbReference type="SMART" id="SM00220">
    <property type="entry name" value="S_TKc"/>
    <property type="match status" value="1"/>
</dbReference>
<dbReference type="InterPro" id="IPR039046">
    <property type="entry name" value="PDPK1"/>
</dbReference>
<dbReference type="GO" id="GO:0048638">
    <property type="term" value="P:regulation of developmental growth"/>
    <property type="evidence" value="ECO:0007669"/>
    <property type="project" value="UniProtKB-ARBA"/>
</dbReference>
<gene>
    <name evidence="17" type="ORF">GPUH_LOCUS10838</name>
</gene>
<feature type="compositionally biased region" description="Polar residues" evidence="15">
    <location>
        <begin position="16"/>
        <end position="35"/>
    </location>
</feature>
<evidence type="ECO:0000256" key="15">
    <source>
        <dbReference type="SAM" id="MobiDB-lite"/>
    </source>
</evidence>
<dbReference type="GO" id="GO:0005524">
    <property type="term" value="F:ATP binding"/>
    <property type="evidence" value="ECO:0007669"/>
    <property type="project" value="UniProtKB-UniRule"/>
</dbReference>
<dbReference type="InterPro" id="IPR008271">
    <property type="entry name" value="Ser/Thr_kinase_AS"/>
</dbReference>
<dbReference type="CDD" id="cd01262">
    <property type="entry name" value="PH_PDK1"/>
    <property type="match status" value="1"/>
</dbReference>
<dbReference type="EC" id="2.7.11.1" evidence="3"/>
<evidence type="ECO:0000256" key="3">
    <source>
        <dbReference type="ARBA" id="ARBA00012513"/>
    </source>
</evidence>
<dbReference type="InterPro" id="IPR050236">
    <property type="entry name" value="Ser_Thr_kinase_AGC"/>
</dbReference>
<sequence length="565" mass="64331">MNGREALVTNGKEALATTNGEEAPATNGNEAQATNGEEAPATNGNEAQAANGREAQAVNGKEAQVKRQTQKLSIAQTVLLQMKKNGMQPVEKRAEDFYFLRPLGEGAFSTVFLVREVRSGKEYAVKVLTKSLIYRLDKVTSVMREKDVMTSLTYIHGSHELFVSLYCTFQDASRLYIAMTYAENGDLMQYLQRLGSFDEEVTLFYTAEIVIALDFLHRCGIIHRDVKPENVLLRKNWHIMLSDFGSAKFTDPEKNEPEVKCTVQSDQQRSRSTFVGTAQYVSPEVLVDGEIGPSCDYWALGAMIFQMVSGMAPFRSINDYHTFQKIQRLEYTFPEGFPDLPRDLVEKFLVLEPVNRLGSEEMGGSAAVRSHPYFATIDWNNLTKKTPPAFKPYVPASSGEPAFHSNYHIPENIEPGLDDAAVTRLMGLSLRDFVPTDQPTETREQKLITQRREHKYHRFVEENLIIKSGFLEKKKGLFSRRRMFLLTEGPNIYYVDPLSMELKGKIPFSRQLRVEAKNFRTFFVHTPSRTYYLFDPERNAVEWCNAIEAVREQYLHFLPDEPMAP</sequence>
<dbReference type="GO" id="GO:0005737">
    <property type="term" value="C:cytoplasm"/>
    <property type="evidence" value="ECO:0007669"/>
    <property type="project" value="UniProtKB-SubCell"/>
</dbReference>
<dbReference type="GO" id="GO:1901701">
    <property type="term" value="P:cellular response to oxygen-containing compound"/>
    <property type="evidence" value="ECO:0007669"/>
    <property type="project" value="UniProtKB-ARBA"/>
</dbReference>
<evidence type="ECO:0000259" key="16">
    <source>
        <dbReference type="PROSITE" id="PS50011"/>
    </source>
</evidence>
<comment type="similarity">
    <text evidence="2">Belongs to the protein kinase superfamily. AGC Ser/Thr protein kinase family. PDPK1 subfamily.</text>
</comment>
<accession>A0A183DQ47</accession>
<dbReference type="InterPro" id="IPR000719">
    <property type="entry name" value="Prot_kinase_dom"/>
</dbReference>
<name>A0A183DQ47_9BILA</name>
<evidence type="ECO:0000256" key="5">
    <source>
        <dbReference type="ARBA" id="ARBA00022473"/>
    </source>
</evidence>
<dbReference type="InterPro" id="IPR001849">
    <property type="entry name" value="PH_domain"/>
</dbReference>
<comment type="subcellular location">
    <subcellularLocation>
        <location evidence="1">Cytoplasm</location>
    </subcellularLocation>
</comment>
<evidence type="ECO:0000256" key="11">
    <source>
        <dbReference type="ARBA" id="ARBA00022840"/>
    </source>
</evidence>
<dbReference type="Pfam" id="PF00069">
    <property type="entry name" value="Pkinase"/>
    <property type="match status" value="1"/>
</dbReference>
<dbReference type="Gene3D" id="2.30.29.30">
    <property type="entry name" value="Pleckstrin-homology domain (PH domain)/Phosphotyrosine-binding domain (PTB)"/>
    <property type="match status" value="1"/>
</dbReference>
<dbReference type="EMBL" id="UYRT01078185">
    <property type="protein sequence ID" value="VDN17981.1"/>
    <property type="molecule type" value="Genomic_DNA"/>
</dbReference>
<keyword evidence="11 14" id="KW-0067">ATP-binding</keyword>
<dbReference type="FunFam" id="2.30.29.30:FF:000324">
    <property type="entry name" value="Phosphoinositide-dependent kinase 1, isoform F"/>
    <property type="match status" value="1"/>
</dbReference>
<feature type="region of interest" description="Disordered" evidence="15">
    <location>
        <begin position="1"/>
        <end position="66"/>
    </location>
</feature>
<keyword evidence="8" id="KW-0808">Transferase</keyword>
<dbReference type="PROSITE" id="PS00107">
    <property type="entry name" value="PROTEIN_KINASE_ATP"/>
    <property type="match status" value="1"/>
</dbReference>
<dbReference type="OrthoDB" id="347657at2759"/>
<evidence type="ECO:0000256" key="13">
    <source>
        <dbReference type="ARBA" id="ARBA00048679"/>
    </source>
</evidence>
<keyword evidence="5" id="KW-0217">Developmental protein</keyword>
<dbReference type="Pfam" id="PF14593">
    <property type="entry name" value="PH_3"/>
    <property type="match status" value="1"/>
</dbReference>
<feature type="binding site" evidence="14">
    <location>
        <position position="126"/>
    </location>
    <ligand>
        <name>ATP</name>
        <dbReference type="ChEBI" id="CHEBI:30616"/>
    </ligand>
</feature>
<evidence type="ECO:0000256" key="8">
    <source>
        <dbReference type="ARBA" id="ARBA00022679"/>
    </source>
</evidence>
<evidence type="ECO:0000256" key="10">
    <source>
        <dbReference type="ARBA" id="ARBA00022777"/>
    </source>
</evidence>
<dbReference type="SUPFAM" id="SSF50729">
    <property type="entry name" value="PH domain-like"/>
    <property type="match status" value="1"/>
</dbReference>
<evidence type="ECO:0000256" key="2">
    <source>
        <dbReference type="ARBA" id="ARBA00010006"/>
    </source>
</evidence>
<reference evidence="19" key="1">
    <citation type="submission" date="2016-06" db="UniProtKB">
        <authorList>
            <consortium name="WormBaseParasite"/>
        </authorList>
    </citation>
    <scope>IDENTIFICATION</scope>
</reference>
<dbReference type="InterPro" id="IPR011009">
    <property type="entry name" value="Kinase-like_dom_sf"/>
</dbReference>
<dbReference type="InterPro" id="IPR033931">
    <property type="entry name" value="PDK1-typ_PH"/>
</dbReference>
<keyword evidence="7" id="KW-0723">Serine/threonine-protein kinase</keyword>
<dbReference type="InterPro" id="IPR011993">
    <property type="entry name" value="PH-like_dom_sf"/>
</dbReference>
<feature type="domain" description="Protein kinase" evidence="16">
    <location>
        <begin position="97"/>
        <end position="374"/>
    </location>
</feature>
<keyword evidence="9 14" id="KW-0547">Nucleotide-binding</keyword>
<evidence type="ECO:0000256" key="6">
    <source>
        <dbReference type="ARBA" id="ARBA00022490"/>
    </source>
</evidence>
<evidence type="ECO:0000313" key="17">
    <source>
        <dbReference type="EMBL" id="VDN17981.1"/>
    </source>
</evidence>